<protein>
    <submittedName>
        <fullName evidence="2">Uncharacterized protein</fullName>
    </submittedName>
</protein>
<sequence length="881" mass="100389">MKKRNLIILGLILILILLIYICYNSRKEGFTNNKKCPDVLTNENGKIALKFSGEKEIPGMNPKEFNNLEEYKEYLRWQRENGIFCPVLTFEGVQSNEPKGISSITKLLSTSDGVIMPSKMSYSVRDHPNYNSLHADPNFNSDMFTGFQRDDRKNYTSLDKLYSIQQSNRQQQNLFNRLKKKQEENSGLTVHQPANLSIINDYYDGSMEDRLMRDSGIIGGNFNLDNMNQDYFREPELTDKEKTEMNEVEKETYDTIMEKQEELKEKIKEIKKKEGQIQEEKEGTEGTSNDEKEEDDKVLKYLEMELGKLKKEAGDLEIDITGLTSDYEAMKERGDSNTLQQGELERNIKELESNLMNLENVNQINDNEYCGWVKKNNEVQCLPTEKGITNWLRLELTDCSINTITDDIDTGKFRENCYPKMSNKCNGLELDGSEIVDDNNSIETKMATLGCDKASKPMRDCPADGIVHTLDDGTIYNWPGGKGKIKHGVNGITFNCSEIPRENLRGTYTFDCSDGEIKNLQWNCLECNNDILSFISTNMETMDTFIVEYIIKQLDAIKDGICPKPIKKVYGEGEDSELSDDDLDKLKEIFSQFVGHGKAVIADWMDQESVDKVPRQEIQKIIGTPITEWSVSKAEWSNIDKSIKVLNMSEGVKCEHLNYETPTLEQCGEIYTKLAAADKILPSDGVIPTWDESQEFDFVEPNNNAIKYIKDLAASEDPPRTLTDEQAKLEFPDLIKKEIEEDPINLFFKMPTNCYGVTGTGGKMQDLMAYKQSDDFKEGANGMPIKEYKSDLKTYMNSLGWNSYPLDWFKESALETVADDNTFNEGSGPLKTLYDGIDASSELEKKSNLLVTLDDIIMQHNSWFQPGNVGDFKLICKDPNA</sequence>
<evidence type="ECO:0000256" key="1">
    <source>
        <dbReference type="SAM" id="MobiDB-lite"/>
    </source>
</evidence>
<organism evidence="2">
    <name type="scientific">viral metagenome</name>
    <dbReference type="NCBI Taxonomy" id="1070528"/>
    <lineage>
        <taxon>unclassified sequences</taxon>
        <taxon>metagenomes</taxon>
        <taxon>organismal metagenomes</taxon>
    </lineage>
</organism>
<dbReference type="AlphaFoldDB" id="A0A6C0C188"/>
<evidence type="ECO:0000313" key="2">
    <source>
        <dbReference type="EMBL" id="QHS97323.1"/>
    </source>
</evidence>
<accession>A0A6C0C188</accession>
<dbReference type="EMBL" id="MN739293">
    <property type="protein sequence ID" value="QHS97323.1"/>
    <property type="molecule type" value="Genomic_DNA"/>
</dbReference>
<reference evidence="2" key="1">
    <citation type="journal article" date="2020" name="Nature">
        <title>Giant virus diversity and host interactions through global metagenomics.</title>
        <authorList>
            <person name="Schulz F."/>
            <person name="Roux S."/>
            <person name="Paez-Espino D."/>
            <person name="Jungbluth S."/>
            <person name="Walsh D.A."/>
            <person name="Denef V.J."/>
            <person name="McMahon K.D."/>
            <person name="Konstantinidis K.T."/>
            <person name="Eloe-Fadrosh E.A."/>
            <person name="Kyrpides N.C."/>
            <person name="Woyke T."/>
        </authorList>
    </citation>
    <scope>NUCLEOTIDE SEQUENCE</scope>
    <source>
        <strain evidence="2">GVMAG-M-3300020169-51</strain>
    </source>
</reference>
<feature type="compositionally biased region" description="Basic and acidic residues" evidence="1">
    <location>
        <begin position="274"/>
        <end position="284"/>
    </location>
</feature>
<feature type="region of interest" description="Disordered" evidence="1">
    <location>
        <begin position="274"/>
        <end position="294"/>
    </location>
</feature>
<name>A0A6C0C188_9ZZZZ</name>
<proteinExistence type="predicted"/>